<organism evidence="7 8">
    <name type="scientific">Cohnella cellulosilytica</name>
    <dbReference type="NCBI Taxonomy" id="986710"/>
    <lineage>
        <taxon>Bacteria</taxon>
        <taxon>Bacillati</taxon>
        <taxon>Bacillota</taxon>
        <taxon>Bacilli</taxon>
        <taxon>Bacillales</taxon>
        <taxon>Paenibacillaceae</taxon>
        <taxon>Cohnella</taxon>
    </lineage>
</organism>
<keyword evidence="7" id="KW-0436">Ligase</keyword>
<name>A0ABW2FH38_9BACL</name>
<feature type="transmembrane region" description="Helical" evidence="5">
    <location>
        <begin position="62"/>
        <end position="81"/>
    </location>
</feature>
<reference evidence="8" key="1">
    <citation type="journal article" date="2019" name="Int. J. Syst. Evol. Microbiol.">
        <title>The Global Catalogue of Microorganisms (GCM) 10K type strain sequencing project: providing services to taxonomists for standard genome sequencing and annotation.</title>
        <authorList>
            <consortium name="The Broad Institute Genomics Platform"/>
            <consortium name="The Broad Institute Genome Sequencing Center for Infectious Disease"/>
            <person name="Wu L."/>
            <person name="Ma J."/>
        </authorList>
    </citation>
    <scope>NUCLEOTIDE SEQUENCE [LARGE SCALE GENOMIC DNA]</scope>
    <source>
        <strain evidence="8">KCTC 12907</strain>
    </source>
</reference>
<accession>A0ABW2FH38</accession>
<evidence type="ECO:0000259" key="6">
    <source>
        <dbReference type="Pfam" id="PF04932"/>
    </source>
</evidence>
<feature type="domain" description="O-antigen ligase-related" evidence="6">
    <location>
        <begin position="198"/>
        <end position="346"/>
    </location>
</feature>
<feature type="transmembrane region" description="Helical" evidence="5">
    <location>
        <begin position="213"/>
        <end position="229"/>
    </location>
</feature>
<dbReference type="InterPro" id="IPR007016">
    <property type="entry name" value="O-antigen_ligase-rel_domated"/>
</dbReference>
<dbReference type="Proteomes" id="UP001596378">
    <property type="component" value="Unassembled WGS sequence"/>
</dbReference>
<dbReference type="RefSeq" id="WP_378107336.1">
    <property type="nucleotide sequence ID" value="NZ_JBHSUP010000026.1"/>
</dbReference>
<keyword evidence="2 5" id="KW-0812">Transmembrane</keyword>
<dbReference type="EMBL" id="JBHTAI010000009">
    <property type="protein sequence ID" value="MFC7150190.1"/>
    <property type="molecule type" value="Genomic_DNA"/>
</dbReference>
<evidence type="ECO:0000256" key="3">
    <source>
        <dbReference type="ARBA" id="ARBA00022989"/>
    </source>
</evidence>
<feature type="transmembrane region" description="Helical" evidence="5">
    <location>
        <begin position="7"/>
        <end position="25"/>
    </location>
</feature>
<dbReference type="InterPro" id="IPR051533">
    <property type="entry name" value="WaaL-like"/>
</dbReference>
<feature type="transmembrane region" description="Helical" evidence="5">
    <location>
        <begin position="122"/>
        <end position="139"/>
    </location>
</feature>
<feature type="transmembrane region" description="Helical" evidence="5">
    <location>
        <begin position="372"/>
        <end position="388"/>
    </location>
</feature>
<feature type="transmembrane region" description="Helical" evidence="5">
    <location>
        <begin position="166"/>
        <end position="183"/>
    </location>
</feature>
<feature type="transmembrane region" description="Helical" evidence="5">
    <location>
        <begin position="338"/>
        <end position="360"/>
    </location>
</feature>
<comment type="subcellular location">
    <subcellularLocation>
        <location evidence="1">Membrane</location>
        <topology evidence="1">Multi-pass membrane protein</topology>
    </subcellularLocation>
</comment>
<keyword evidence="4 5" id="KW-0472">Membrane</keyword>
<evidence type="ECO:0000313" key="7">
    <source>
        <dbReference type="EMBL" id="MFC7150190.1"/>
    </source>
</evidence>
<dbReference type="PANTHER" id="PTHR37422">
    <property type="entry name" value="TEICHURONIC ACID BIOSYNTHESIS PROTEIN TUAE"/>
    <property type="match status" value="1"/>
</dbReference>
<keyword evidence="8" id="KW-1185">Reference proteome</keyword>
<dbReference type="GO" id="GO:0016874">
    <property type="term" value="F:ligase activity"/>
    <property type="evidence" value="ECO:0007669"/>
    <property type="project" value="UniProtKB-KW"/>
</dbReference>
<feature type="transmembrane region" description="Helical" evidence="5">
    <location>
        <begin position="236"/>
        <end position="254"/>
    </location>
</feature>
<evidence type="ECO:0000256" key="5">
    <source>
        <dbReference type="SAM" id="Phobius"/>
    </source>
</evidence>
<protein>
    <submittedName>
        <fullName evidence="7">O-antigen ligase family protein</fullName>
    </submittedName>
</protein>
<evidence type="ECO:0000256" key="4">
    <source>
        <dbReference type="ARBA" id="ARBA00023136"/>
    </source>
</evidence>
<evidence type="ECO:0000256" key="1">
    <source>
        <dbReference type="ARBA" id="ARBA00004141"/>
    </source>
</evidence>
<dbReference type="PANTHER" id="PTHR37422:SF23">
    <property type="entry name" value="TEICHURONIC ACID BIOSYNTHESIS PROTEIN TUAE"/>
    <property type="match status" value="1"/>
</dbReference>
<feature type="transmembrane region" description="Helical" evidence="5">
    <location>
        <begin position="190"/>
        <end position="207"/>
    </location>
</feature>
<dbReference type="Pfam" id="PF04932">
    <property type="entry name" value="Wzy_C"/>
    <property type="match status" value="1"/>
</dbReference>
<keyword evidence="3 5" id="KW-1133">Transmembrane helix</keyword>
<evidence type="ECO:0000256" key="2">
    <source>
        <dbReference type="ARBA" id="ARBA00022692"/>
    </source>
</evidence>
<comment type="caution">
    <text evidence="7">The sequence shown here is derived from an EMBL/GenBank/DDBJ whole genome shotgun (WGS) entry which is preliminary data.</text>
</comment>
<proteinExistence type="predicted"/>
<sequence>MSGRRLFYLLVIFSIIGPIIFQINIGFISLFPMRIFIIILWMLLLMQVLIKNKKLNTERIKVKIYIVFFMLWFIYAVISLLWSASLEDGIKDILYLFTAISLILFSIRFLSHREILNHVSKVLLLILFIMIVIGLWENVTGNHLPGDRELNLTNYYRPRAVFTDENVFSTFLSCFMFFIVSFVKTTNKNVYRIFGGVLLLLSIYLMIVTFSRANYFALVLGFGYLFFMLAKLREKVKIISLLLFGGALLIISFFDTIKELADVYILGVTSVISSEQVNDSSVSVRLNLLKNSIYFIRESFGFGVGAGNAEYYMAKHSIYNTYGIVNVHNWWVEIAVNYGLLIFFGYLTVYLSLIFNLTKIYSKLLNKIDKRFCEGLIGGLVSFSISSISPSSLIGVAFQWLLFAFAIGFLNYLRNTINSYSITIRLENKSYKKNET</sequence>
<feature type="transmembrane region" description="Helical" evidence="5">
    <location>
        <begin position="394"/>
        <end position="413"/>
    </location>
</feature>
<feature type="transmembrane region" description="Helical" evidence="5">
    <location>
        <begin position="93"/>
        <end position="110"/>
    </location>
</feature>
<gene>
    <name evidence="7" type="ORF">ACFQMJ_16810</name>
</gene>
<evidence type="ECO:0000313" key="8">
    <source>
        <dbReference type="Proteomes" id="UP001596378"/>
    </source>
</evidence>
<feature type="transmembrane region" description="Helical" evidence="5">
    <location>
        <begin position="31"/>
        <end position="50"/>
    </location>
</feature>